<sequence>MFDARTRREITGYVFDAGKTAGITRHVFDAGKSGAVAGHVFHAGKGGGRWAAGEDPKMAGSFEQGQDAAAEGSGAAGDEKEWGHVVGRHILRGSGVKGMTPGDEGM</sequence>
<dbReference type="EMBL" id="BOQP01000020">
    <property type="protein sequence ID" value="GIM74391.1"/>
    <property type="molecule type" value="Genomic_DNA"/>
</dbReference>
<proteinExistence type="predicted"/>
<accession>A0A919SMN5</accession>
<evidence type="ECO:0000313" key="1">
    <source>
        <dbReference type="EMBL" id="GIM74391.1"/>
    </source>
</evidence>
<gene>
    <name evidence="1" type="ORF">Aco04nite_40070</name>
</gene>
<comment type="caution">
    <text evidence="1">The sequence shown here is derived from an EMBL/GenBank/DDBJ whole genome shotgun (WGS) entry which is preliminary data.</text>
</comment>
<protein>
    <submittedName>
        <fullName evidence="1">Uncharacterized protein</fullName>
    </submittedName>
</protein>
<dbReference type="AlphaFoldDB" id="A0A919SMN5"/>
<organism evidence="1 2">
    <name type="scientific">Winogradskya consettensis</name>
    <dbReference type="NCBI Taxonomy" id="113560"/>
    <lineage>
        <taxon>Bacteria</taxon>
        <taxon>Bacillati</taxon>
        <taxon>Actinomycetota</taxon>
        <taxon>Actinomycetes</taxon>
        <taxon>Micromonosporales</taxon>
        <taxon>Micromonosporaceae</taxon>
        <taxon>Winogradskya</taxon>
    </lineage>
</organism>
<name>A0A919SMN5_9ACTN</name>
<keyword evidence="2" id="KW-1185">Reference proteome</keyword>
<reference evidence="1" key="1">
    <citation type="submission" date="2021-03" db="EMBL/GenBank/DDBJ databases">
        <title>Whole genome shotgun sequence of Actinoplanes consettensis NBRC 14913.</title>
        <authorList>
            <person name="Komaki H."/>
            <person name="Tamura T."/>
        </authorList>
    </citation>
    <scope>NUCLEOTIDE SEQUENCE</scope>
    <source>
        <strain evidence="1">NBRC 14913</strain>
    </source>
</reference>
<dbReference type="Proteomes" id="UP000680865">
    <property type="component" value="Unassembled WGS sequence"/>
</dbReference>
<evidence type="ECO:0000313" key="2">
    <source>
        <dbReference type="Proteomes" id="UP000680865"/>
    </source>
</evidence>